<dbReference type="PANTHER" id="PTHR35046">
    <property type="entry name" value="ZINC KNUCKLE (CCHC-TYPE) FAMILY PROTEIN"/>
    <property type="match status" value="1"/>
</dbReference>
<evidence type="ECO:0000313" key="1">
    <source>
        <dbReference type="Proteomes" id="UP000504610"/>
    </source>
</evidence>
<gene>
    <name evidence="2" type="primary">LOC130511202</name>
</gene>
<sequence length="201" mass="22968">MPRTVWGCYTPHPRPFSLKWLNDETELKIAEEAVVSFSIGKYHDQVKCDVVLMQAGHILLGRPWQFDKETIHHGRTNIYSFNHNNKKHRLAPLSPQEVHDMQKAMDQASKEGCFAGFDVQDVPAEVQVLMDKYQDVFPVEIPAGLPPIRGIEHQIDLVPGAPLPNRAAYRVNPEEAKELWSPKLRFPKFTRVRLPGQVRGT</sequence>
<dbReference type="RefSeq" id="XP_056864063.1">
    <property type="nucleotide sequence ID" value="XM_057008083.1"/>
</dbReference>
<dbReference type="AlphaFoldDB" id="A0A9W3DKV7"/>
<evidence type="ECO:0000313" key="2">
    <source>
        <dbReference type="RefSeq" id="XP_056864063.1"/>
    </source>
</evidence>
<reference evidence="2" key="2">
    <citation type="submission" date="2025-08" db="UniProtKB">
        <authorList>
            <consortium name="RefSeq"/>
        </authorList>
    </citation>
    <scope>IDENTIFICATION</scope>
    <source>
        <tissue evidence="2">Leaf</tissue>
    </source>
</reference>
<keyword evidence="1" id="KW-1185">Reference proteome</keyword>
<reference evidence="1" key="1">
    <citation type="journal article" date="2019" name="Database">
        <title>The radish genome database (RadishGD): an integrated information resource for radish genomics.</title>
        <authorList>
            <person name="Yu H.J."/>
            <person name="Baek S."/>
            <person name="Lee Y.J."/>
            <person name="Cho A."/>
            <person name="Mun J.H."/>
        </authorList>
    </citation>
    <scope>NUCLEOTIDE SEQUENCE [LARGE SCALE GENOMIC DNA]</scope>
    <source>
        <strain evidence="1">cv. WK10039</strain>
    </source>
</reference>
<name>A0A9W3DKV7_RAPSA</name>
<dbReference type="Proteomes" id="UP000504610">
    <property type="component" value="Chromosome 4"/>
</dbReference>
<dbReference type="OrthoDB" id="1106340at2759"/>
<organism evidence="1 2">
    <name type="scientific">Raphanus sativus</name>
    <name type="common">Radish</name>
    <name type="synonym">Raphanus raphanistrum var. sativus</name>
    <dbReference type="NCBI Taxonomy" id="3726"/>
    <lineage>
        <taxon>Eukaryota</taxon>
        <taxon>Viridiplantae</taxon>
        <taxon>Streptophyta</taxon>
        <taxon>Embryophyta</taxon>
        <taxon>Tracheophyta</taxon>
        <taxon>Spermatophyta</taxon>
        <taxon>Magnoliopsida</taxon>
        <taxon>eudicotyledons</taxon>
        <taxon>Gunneridae</taxon>
        <taxon>Pentapetalae</taxon>
        <taxon>rosids</taxon>
        <taxon>malvids</taxon>
        <taxon>Brassicales</taxon>
        <taxon>Brassicaceae</taxon>
        <taxon>Brassiceae</taxon>
        <taxon>Raphanus</taxon>
    </lineage>
</organism>
<dbReference type="GeneID" id="130511202"/>
<proteinExistence type="predicted"/>
<dbReference type="PANTHER" id="PTHR35046:SF9">
    <property type="entry name" value="RNA-DIRECTED DNA POLYMERASE"/>
    <property type="match status" value="1"/>
</dbReference>
<dbReference type="CDD" id="cd00303">
    <property type="entry name" value="retropepsin_like"/>
    <property type="match status" value="1"/>
</dbReference>
<dbReference type="KEGG" id="rsz:130511202"/>
<accession>A0A9W3DKV7</accession>
<protein>
    <submittedName>
        <fullName evidence="2">Uncharacterized protein LOC130511202</fullName>
    </submittedName>
</protein>